<dbReference type="PRINTS" id="PR00081">
    <property type="entry name" value="GDHRDH"/>
</dbReference>
<protein>
    <submittedName>
        <fullName evidence="4">SDR family oxidoreductase</fullName>
    </submittedName>
</protein>
<accession>A0ABS3M0X4</accession>
<dbReference type="NCBIfam" id="NF006776">
    <property type="entry name" value="PRK09291.1"/>
    <property type="match status" value="1"/>
</dbReference>
<dbReference type="PROSITE" id="PS00061">
    <property type="entry name" value="ADH_SHORT"/>
    <property type="match status" value="1"/>
</dbReference>
<dbReference type="PANTHER" id="PTHR42901">
    <property type="entry name" value="ALCOHOL DEHYDROGENASE"/>
    <property type="match status" value="1"/>
</dbReference>
<dbReference type="InterPro" id="IPR036291">
    <property type="entry name" value="NAD(P)-bd_dom_sf"/>
</dbReference>
<dbReference type="PANTHER" id="PTHR42901:SF1">
    <property type="entry name" value="ALCOHOL DEHYDROGENASE"/>
    <property type="match status" value="1"/>
</dbReference>
<dbReference type="Proteomes" id="UP000664771">
    <property type="component" value="Unassembled WGS sequence"/>
</dbReference>
<dbReference type="RefSeq" id="WP_207883878.1">
    <property type="nucleotide sequence ID" value="NZ_JAFVMF010000032.1"/>
</dbReference>
<dbReference type="InterPro" id="IPR002347">
    <property type="entry name" value="SDR_fam"/>
</dbReference>
<evidence type="ECO:0000313" key="5">
    <source>
        <dbReference type="Proteomes" id="UP000664771"/>
    </source>
</evidence>
<evidence type="ECO:0000256" key="2">
    <source>
        <dbReference type="ARBA" id="ARBA00023002"/>
    </source>
</evidence>
<evidence type="ECO:0000313" key="4">
    <source>
        <dbReference type="EMBL" id="MBO1361841.1"/>
    </source>
</evidence>
<keyword evidence="5" id="KW-1185">Reference proteome</keyword>
<evidence type="ECO:0000256" key="3">
    <source>
        <dbReference type="RuleBase" id="RU000363"/>
    </source>
</evidence>
<reference evidence="4 5" key="1">
    <citation type="submission" date="2021-03" db="EMBL/GenBank/DDBJ databases">
        <title>The complete genome sequence of Acetobacter sacchari TBRC 11175.</title>
        <authorList>
            <person name="Charoenyingcharoen P."/>
            <person name="Yukphan P."/>
        </authorList>
    </citation>
    <scope>NUCLEOTIDE SEQUENCE [LARGE SCALE GENOMIC DNA]</scope>
    <source>
        <strain evidence="4 5">TBRC 11175</strain>
    </source>
</reference>
<dbReference type="EMBL" id="JAFVMF010000032">
    <property type="protein sequence ID" value="MBO1361841.1"/>
    <property type="molecule type" value="Genomic_DNA"/>
</dbReference>
<comment type="caution">
    <text evidence="4">The sequence shown here is derived from an EMBL/GenBank/DDBJ whole genome shotgun (WGS) entry which is preliminary data.</text>
</comment>
<keyword evidence="2" id="KW-0560">Oxidoreductase</keyword>
<dbReference type="PRINTS" id="PR00080">
    <property type="entry name" value="SDRFAMILY"/>
</dbReference>
<dbReference type="InterPro" id="IPR020904">
    <property type="entry name" value="Sc_DH/Rdtase_CS"/>
</dbReference>
<proteinExistence type="inferred from homology"/>
<dbReference type="Pfam" id="PF00106">
    <property type="entry name" value="adh_short"/>
    <property type="match status" value="1"/>
</dbReference>
<name>A0ABS3M0X4_9PROT</name>
<organism evidence="4 5">
    <name type="scientific">Acetobacter sacchari</name>
    <dbReference type="NCBI Taxonomy" id="2661687"/>
    <lineage>
        <taxon>Bacteria</taxon>
        <taxon>Pseudomonadati</taxon>
        <taxon>Pseudomonadota</taxon>
        <taxon>Alphaproteobacteria</taxon>
        <taxon>Acetobacterales</taxon>
        <taxon>Acetobacteraceae</taxon>
        <taxon>Acetobacter</taxon>
    </lineage>
</organism>
<dbReference type="SUPFAM" id="SSF51735">
    <property type="entry name" value="NAD(P)-binding Rossmann-fold domains"/>
    <property type="match status" value="1"/>
</dbReference>
<evidence type="ECO:0000256" key="1">
    <source>
        <dbReference type="ARBA" id="ARBA00006484"/>
    </source>
</evidence>
<gene>
    <name evidence="4" type="ORF">J2D73_18825</name>
</gene>
<dbReference type="Gene3D" id="3.40.50.720">
    <property type="entry name" value="NAD(P)-binding Rossmann-like Domain"/>
    <property type="match status" value="1"/>
</dbReference>
<comment type="similarity">
    <text evidence="1 3">Belongs to the short-chain dehydrogenases/reductases (SDR) family.</text>
</comment>
<sequence length="281" mass="31112">MMPVILITGAATGFGAESALRLAALGHEVIAAVQVPAQVYALEQEAKRRGVDLRIETLDVTSEGERRKAASWNVEVLLNNAGISEGGSVVDIPEENLRRQYEVNVIGPTLLTQIVVRDMVKRGRGLVVFMSSVAGLTTDPFAGAYSSSKHAIEAIAEALRQEVQEFGVEVATINPGPFLTGFNDRMFETWKSWTDDPSQRLFDYENIAFPHEQYDPEPVIETTVGVLIGKIRTYRNVEPKKIIDEQREMMNAVWDRKIEDGVGKRNELVQKAYDISPGVPV</sequence>